<evidence type="ECO:0000259" key="6">
    <source>
        <dbReference type="Pfam" id="PF01490"/>
    </source>
</evidence>
<evidence type="ECO:0000256" key="3">
    <source>
        <dbReference type="ARBA" id="ARBA00022989"/>
    </source>
</evidence>
<dbReference type="PANTHER" id="PTHR22950:SF703">
    <property type="entry name" value="AMINO ACID TRANSPORTER TRANSMEMBRANE DOMAIN-CONTAINING PROTEIN"/>
    <property type="match status" value="1"/>
</dbReference>
<evidence type="ECO:0000256" key="1">
    <source>
        <dbReference type="ARBA" id="ARBA00004141"/>
    </source>
</evidence>
<feature type="transmembrane region" description="Helical" evidence="5">
    <location>
        <begin position="229"/>
        <end position="247"/>
    </location>
</feature>
<evidence type="ECO:0000256" key="5">
    <source>
        <dbReference type="SAM" id="Phobius"/>
    </source>
</evidence>
<accession>A0ABM4BK80</accession>
<sequence>MDSEKEHGKEICDKYDTLNYEEDKESHASGHSKEGLSTVTSTFFVVGDVVGAGVVALPYALKLVGYYGVPMFMLCSALMCYCGILLAKSCSKIMKNIDRTQLRDPYPRLGYEASGNVGKGITTVSLAINQVLTCIVFILLAGEILLELFPSSPWDHMSYRSQLRIWFCSCGFFLLPFTFLGTPKDFQGIGFLAMVTSGIAVLLICLMLGYISGFPVENDKNIKITGDGFLHSFGTVLFGFGGVSIFPTIQNDMKKPENFVYSITIGYSIISFIYIGTPLAAYIVLGDLIKEDLLTTFTYLDLFYTRHLFRTFCMAAQACICGHVLCAFVLNINPIYQQFEGVIGIPTTFCWQRVLSRTLWMFAILTTAVVVPAFGPVLSFVGGSFAALLGIILPVVFYARIHGKLPLWNEILFVIIIIIALLGSVGNAYVEIKNIINVVFDKYHHT</sequence>
<feature type="transmembrane region" description="Helical" evidence="5">
    <location>
        <begin position="42"/>
        <end position="61"/>
    </location>
</feature>
<dbReference type="PANTHER" id="PTHR22950">
    <property type="entry name" value="AMINO ACID TRANSPORTER"/>
    <property type="match status" value="1"/>
</dbReference>
<feature type="domain" description="Amino acid transporter transmembrane" evidence="6">
    <location>
        <begin position="36"/>
        <end position="427"/>
    </location>
</feature>
<evidence type="ECO:0000313" key="8">
    <source>
        <dbReference type="RefSeq" id="XP_065649462.1"/>
    </source>
</evidence>
<reference evidence="8" key="1">
    <citation type="submission" date="2025-08" db="UniProtKB">
        <authorList>
            <consortium name="RefSeq"/>
        </authorList>
    </citation>
    <scope>IDENTIFICATION</scope>
</reference>
<protein>
    <submittedName>
        <fullName evidence="8">Uncharacterized protein LOC100209557 isoform X2</fullName>
    </submittedName>
</protein>
<evidence type="ECO:0000256" key="2">
    <source>
        <dbReference type="ARBA" id="ARBA00022692"/>
    </source>
</evidence>
<organism evidence="7 8">
    <name type="scientific">Hydra vulgaris</name>
    <name type="common">Hydra</name>
    <name type="synonym">Hydra attenuata</name>
    <dbReference type="NCBI Taxonomy" id="6087"/>
    <lineage>
        <taxon>Eukaryota</taxon>
        <taxon>Metazoa</taxon>
        <taxon>Cnidaria</taxon>
        <taxon>Hydrozoa</taxon>
        <taxon>Hydroidolina</taxon>
        <taxon>Anthoathecata</taxon>
        <taxon>Aplanulata</taxon>
        <taxon>Hydridae</taxon>
        <taxon>Hydra</taxon>
    </lineage>
</organism>
<feature type="transmembrane region" description="Helical" evidence="5">
    <location>
        <begin position="163"/>
        <end position="182"/>
    </location>
</feature>
<evidence type="ECO:0000313" key="7">
    <source>
        <dbReference type="Proteomes" id="UP001652625"/>
    </source>
</evidence>
<dbReference type="Pfam" id="PF01490">
    <property type="entry name" value="Aa_trans"/>
    <property type="match status" value="1"/>
</dbReference>
<feature type="transmembrane region" description="Helical" evidence="5">
    <location>
        <begin position="67"/>
        <end position="87"/>
    </location>
</feature>
<feature type="transmembrane region" description="Helical" evidence="5">
    <location>
        <begin position="354"/>
        <end position="374"/>
    </location>
</feature>
<dbReference type="InterPro" id="IPR013057">
    <property type="entry name" value="AA_transpt_TM"/>
</dbReference>
<feature type="transmembrane region" description="Helical" evidence="5">
    <location>
        <begin position="380"/>
        <end position="399"/>
    </location>
</feature>
<feature type="transmembrane region" description="Helical" evidence="5">
    <location>
        <begin position="411"/>
        <end position="430"/>
    </location>
</feature>
<proteinExistence type="predicted"/>
<dbReference type="Gene3D" id="1.20.1740.10">
    <property type="entry name" value="Amino acid/polyamine transporter I"/>
    <property type="match status" value="1"/>
</dbReference>
<feature type="transmembrane region" description="Helical" evidence="5">
    <location>
        <begin position="131"/>
        <end position="151"/>
    </location>
</feature>
<feature type="transmembrane region" description="Helical" evidence="5">
    <location>
        <begin position="259"/>
        <end position="285"/>
    </location>
</feature>
<dbReference type="Proteomes" id="UP001652625">
    <property type="component" value="Chromosome 03"/>
</dbReference>
<feature type="transmembrane region" description="Helical" evidence="5">
    <location>
        <begin position="189"/>
        <end position="209"/>
    </location>
</feature>
<evidence type="ECO:0000256" key="4">
    <source>
        <dbReference type="ARBA" id="ARBA00023136"/>
    </source>
</evidence>
<keyword evidence="4 5" id="KW-0472">Membrane</keyword>
<keyword evidence="3 5" id="KW-1133">Transmembrane helix</keyword>
<name>A0ABM4BK80_HYDVU</name>
<dbReference type="RefSeq" id="XP_065649462.1">
    <property type="nucleotide sequence ID" value="XM_065793390.1"/>
</dbReference>
<dbReference type="GeneID" id="100209557"/>
<comment type="subcellular location">
    <subcellularLocation>
        <location evidence="1">Membrane</location>
        <topology evidence="1">Multi-pass membrane protein</topology>
    </subcellularLocation>
</comment>
<feature type="transmembrane region" description="Helical" evidence="5">
    <location>
        <begin position="308"/>
        <end position="333"/>
    </location>
</feature>
<gene>
    <name evidence="8" type="primary">LOC100209557</name>
</gene>
<keyword evidence="2 5" id="KW-0812">Transmembrane</keyword>
<keyword evidence="7" id="KW-1185">Reference proteome</keyword>